<evidence type="ECO:0000313" key="4">
    <source>
        <dbReference type="Proteomes" id="UP000215771"/>
    </source>
</evidence>
<dbReference type="EMBL" id="NQMQ01000007">
    <property type="protein sequence ID" value="PAJ70704.1"/>
    <property type="molecule type" value="Genomic_DNA"/>
</dbReference>
<dbReference type="PANTHER" id="PTHR33542:SF3">
    <property type="entry name" value="SIROHYDROCHLORIN FERROCHELATASE, CHLOROPLASTIC"/>
    <property type="match status" value="1"/>
</dbReference>
<accession>A0A269PFC0</accession>
<keyword evidence="2" id="KW-0456">Lyase</keyword>
<dbReference type="Pfam" id="PF01903">
    <property type="entry name" value="CbiX"/>
    <property type="match status" value="1"/>
</dbReference>
<evidence type="ECO:0000313" key="3">
    <source>
        <dbReference type="EMBL" id="PAJ70704.1"/>
    </source>
</evidence>
<proteinExistence type="predicted"/>
<dbReference type="GO" id="GO:0046872">
    <property type="term" value="F:metal ion binding"/>
    <property type="evidence" value="ECO:0007669"/>
    <property type="project" value="UniProtKB-KW"/>
</dbReference>
<dbReference type="InterPro" id="IPR002762">
    <property type="entry name" value="CbiX-like"/>
</dbReference>
<dbReference type="InterPro" id="IPR050963">
    <property type="entry name" value="Sirohydro_Cobaltochel/CbiX"/>
</dbReference>
<evidence type="ECO:0000256" key="2">
    <source>
        <dbReference type="ARBA" id="ARBA00023239"/>
    </source>
</evidence>
<sequence>MVALLTLSHGSRHPRARDGVRALTTAAAHRLGVTGADAHLEFDEPDLEGAARHLASLGQDRAIVVPLLFTDAFHARNDVPAHMRAAAESLPLTRASSIGLGEDLVGVLAEQALADAPPHAHLVIYPVGTSDAEQAARYEGVRGGVEKRTGRPTSLIAATRGGPDILAERAAQTPIHLLPLFVSDGLLLDQARTALHPFPEATASEPLTTALADIVADRYRAALEGEPHV</sequence>
<dbReference type="PANTHER" id="PTHR33542">
    <property type="entry name" value="SIROHYDROCHLORIN FERROCHELATASE, CHLOROPLASTIC"/>
    <property type="match status" value="1"/>
</dbReference>
<reference evidence="3 4" key="1">
    <citation type="submission" date="2017-08" db="EMBL/GenBank/DDBJ databases">
        <authorList>
            <person name="de Groot N.N."/>
        </authorList>
    </citation>
    <scope>NUCLEOTIDE SEQUENCE [LARGE SCALE GENOMIC DNA]</scope>
    <source>
        <strain evidence="3 4">NBT06-6</strain>
    </source>
</reference>
<dbReference type="RefSeq" id="WP_095275675.1">
    <property type="nucleotide sequence ID" value="NZ_CP047655.1"/>
</dbReference>
<evidence type="ECO:0008006" key="5">
    <source>
        <dbReference type="Google" id="ProtNLM"/>
    </source>
</evidence>
<keyword evidence="1" id="KW-0479">Metal-binding</keyword>
<dbReference type="AlphaFoldDB" id="A0A269PFC0"/>
<dbReference type="Gene3D" id="3.40.50.1400">
    <property type="match status" value="1"/>
</dbReference>
<comment type="caution">
    <text evidence="3">The sequence shown here is derived from an EMBL/GenBank/DDBJ whole genome shotgun (WGS) entry which is preliminary data.</text>
</comment>
<dbReference type="CDD" id="cd03416">
    <property type="entry name" value="CbiX_SirB_N"/>
    <property type="match status" value="1"/>
</dbReference>
<name>A0A269PFC0_9CORY</name>
<dbReference type="Proteomes" id="UP000215771">
    <property type="component" value="Unassembled WGS sequence"/>
</dbReference>
<dbReference type="SUPFAM" id="SSF53800">
    <property type="entry name" value="Chelatase"/>
    <property type="match status" value="1"/>
</dbReference>
<evidence type="ECO:0000256" key="1">
    <source>
        <dbReference type="ARBA" id="ARBA00022723"/>
    </source>
</evidence>
<protein>
    <recommendedName>
        <fullName evidence="5">Sirohydrochlorin chelatase</fullName>
    </recommendedName>
</protein>
<dbReference type="GO" id="GO:0016829">
    <property type="term" value="F:lyase activity"/>
    <property type="evidence" value="ECO:0007669"/>
    <property type="project" value="UniProtKB-KW"/>
</dbReference>
<gene>
    <name evidence="3" type="ORF">CIG21_03205</name>
</gene>
<organism evidence="3 4">
    <name type="scientific">Corynebacterium hadale</name>
    <dbReference type="NCBI Taxonomy" id="2026255"/>
    <lineage>
        <taxon>Bacteria</taxon>
        <taxon>Bacillati</taxon>
        <taxon>Actinomycetota</taxon>
        <taxon>Actinomycetes</taxon>
        <taxon>Mycobacteriales</taxon>
        <taxon>Corynebacteriaceae</taxon>
        <taxon>Corynebacterium</taxon>
    </lineage>
</organism>